<keyword evidence="1" id="KW-1133">Transmembrane helix</keyword>
<keyword evidence="1" id="KW-0812">Transmembrane</keyword>
<dbReference type="OrthoDB" id="291892at2"/>
<proteinExistence type="predicted"/>
<dbReference type="InterPro" id="IPR006976">
    <property type="entry name" value="VanZ-like"/>
</dbReference>
<sequence length="207" mass="24041">MRKTAWFLVLGIIGFLYIASSIPGLRVLPVLRQLTHIATGFDYIFQSLSEWIAKRIPLDFGELAYIDAVMRDFLTYIRENPVLIEFFLRKLAHVIIFFFLTIAIFFLLYQYISKASIAIALSFFLGFILAVLDEFRQSFVPGRVASAVDVFIDMIGVSLGILVILFALIITSGERYRFFKHQKMKEKSFYPKVNKHPRLTGRYKKYQ</sequence>
<feature type="transmembrane region" description="Helical" evidence="1">
    <location>
        <begin position="115"/>
        <end position="132"/>
    </location>
</feature>
<name>A0A1I3FM67_9FIRM</name>
<dbReference type="STRING" id="69895.SAMN05192551_106226"/>
<evidence type="ECO:0000256" key="1">
    <source>
        <dbReference type="SAM" id="Phobius"/>
    </source>
</evidence>
<dbReference type="Proteomes" id="UP000199287">
    <property type="component" value="Unassembled WGS sequence"/>
</dbReference>
<dbReference type="RefSeq" id="WP_093372669.1">
    <property type="nucleotide sequence ID" value="NZ_FOQA01000006.1"/>
</dbReference>
<feature type="transmembrane region" description="Helical" evidence="1">
    <location>
        <begin position="144"/>
        <end position="170"/>
    </location>
</feature>
<evidence type="ECO:0000313" key="4">
    <source>
        <dbReference type="Proteomes" id="UP000199287"/>
    </source>
</evidence>
<accession>A0A1I3FM67</accession>
<keyword evidence="1" id="KW-0472">Membrane</keyword>
<keyword evidence="4" id="KW-1185">Reference proteome</keyword>
<gene>
    <name evidence="3" type="ORF">SAMN05192551_106226</name>
</gene>
<protein>
    <submittedName>
        <fullName evidence="3">VanZ like family protein</fullName>
    </submittedName>
</protein>
<feature type="domain" description="VanZ-like" evidence="2">
    <location>
        <begin position="9"/>
        <end position="166"/>
    </location>
</feature>
<reference evidence="4" key="1">
    <citation type="submission" date="2016-10" db="EMBL/GenBank/DDBJ databases">
        <authorList>
            <person name="Varghese N."/>
            <person name="Submissions S."/>
        </authorList>
    </citation>
    <scope>NUCLEOTIDE SEQUENCE [LARGE SCALE GENOMIC DNA]</scope>
    <source>
        <strain evidence="4">Z-7934</strain>
    </source>
</reference>
<dbReference type="AlphaFoldDB" id="A0A1I3FM67"/>
<evidence type="ECO:0000259" key="2">
    <source>
        <dbReference type="Pfam" id="PF04892"/>
    </source>
</evidence>
<dbReference type="EMBL" id="FOQA01000006">
    <property type="protein sequence ID" value="SFI12021.1"/>
    <property type="molecule type" value="Genomic_DNA"/>
</dbReference>
<dbReference type="Pfam" id="PF04892">
    <property type="entry name" value="VanZ"/>
    <property type="match status" value="1"/>
</dbReference>
<evidence type="ECO:0000313" key="3">
    <source>
        <dbReference type="EMBL" id="SFI12021.1"/>
    </source>
</evidence>
<dbReference type="NCBIfam" id="NF037970">
    <property type="entry name" value="vanZ_1"/>
    <property type="match status" value="1"/>
</dbReference>
<organism evidence="3 4">
    <name type="scientific">Tindallia magadiensis</name>
    <dbReference type="NCBI Taxonomy" id="69895"/>
    <lineage>
        <taxon>Bacteria</taxon>
        <taxon>Bacillati</taxon>
        <taxon>Bacillota</taxon>
        <taxon>Clostridia</taxon>
        <taxon>Peptostreptococcales</taxon>
        <taxon>Tindalliaceae</taxon>
        <taxon>Tindallia</taxon>
    </lineage>
</organism>
<feature type="transmembrane region" description="Helical" evidence="1">
    <location>
        <begin position="91"/>
        <end position="108"/>
    </location>
</feature>